<dbReference type="AlphaFoldDB" id="A0A926L971"/>
<dbReference type="EMBL" id="JACVQF010000224">
    <property type="protein sequence ID" value="MBD0423719.1"/>
    <property type="molecule type" value="Genomic_DNA"/>
</dbReference>
<name>A0A926L971_9ACTN</name>
<gene>
    <name evidence="1" type="ORF">H0H10_31950</name>
</gene>
<evidence type="ECO:0000313" key="1">
    <source>
        <dbReference type="EMBL" id="MBD0423719.1"/>
    </source>
</evidence>
<reference evidence="1" key="2">
    <citation type="submission" date="2020-09" db="EMBL/GenBank/DDBJ databases">
        <authorList>
            <person name="Luo X."/>
        </authorList>
    </citation>
    <scope>NUCLEOTIDE SEQUENCE</scope>
    <source>
        <strain evidence="1">TRM S81-3</strain>
    </source>
</reference>
<proteinExistence type="predicted"/>
<dbReference type="Proteomes" id="UP000621210">
    <property type="component" value="Unassembled WGS sequence"/>
</dbReference>
<reference evidence="1" key="1">
    <citation type="submission" date="2020-09" db="EMBL/GenBank/DDBJ databases">
        <title>Streptomyces grisecoloratus sp. nov., isolated from cotton soil.</title>
        <authorList>
            <person name="Xing L."/>
        </authorList>
    </citation>
    <scope>NUCLEOTIDE SEQUENCE</scope>
    <source>
        <strain evidence="1">TRM S81-3</strain>
    </source>
</reference>
<organism evidence="1 2">
    <name type="scientific">Streptomyces griseicoloratus</name>
    <dbReference type="NCBI Taxonomy" id="2752516"/>
    <lineage>
        <taxon>Bacteria</taxon>
        <taxon>Bacillati</taxon>
        <taxon>Actinomycetota</taxon>
        <taxon>Actinomycetes</taxon>
        <taxon>Kitasatosporales</taxon>
        <taxon>Streptomycetaceae</taxon>
        <taxon>Streptomyces</taxon>
    </lineage>
</organism>
<dbReference type="RefSeq" id="WP_188184740.1">
    <property type="nucleotide sequence ID" value="NZ_JACVQF010000224.1"/>
</dbReference>
<comment type="caution">
    <text evidence="1">The sequence shown here is derived from an EMBL/GenBank/DDBJ whole genome shotgun (WGS) entry which is preliminary data.</text>
</comment>
<protein>
    <submittedName>
        <fullName evidence="1">Uncharacterized protein</fullName>
    </submittedName>
</protein>
<keyword evidence="2" id="KW-1185">Reference proteome</keyword>
<sequence>MVSYLLAREHGDVTEGGCSSHRVTEPVLQRLLDVLTELEAGLAEQRSRSQGTLTYTRAE</sequence>
<accession>A0A926L971</accession>
<evidence type="ECO:0000313" key="2">
    <source>
        <dbReference type="Proteomes" id="UP000621210"/>
    </source>
</evidence>